<organism evidence="3 4">
    <name type="scientific">Trichobilharzia regenti</name>
    <name type="common">Nasal bird schistosome</name>
    <dbReference type="NCBI Taxonomy" id="157069"/>
    <lineage>
        <taxon>Eukaryota</taxon>
        <taxon>Metazoa</taxon>
        <taxon>Spiralia</taxon>
        <taxon>Lophotrochozoa</taxon>
        <taxon>Platyhelminthes</taxon>
        <taxon>Trematoda</taxon>
        <taxon>Digenea</taxon>
        <taxon>Strigeidida</taxon>
        <taxon>Schistosomatoidea</taxon>
        <taxon>Schistosomatidae</taxon>
        <taxon>Trichobilharzia</taxon>
    </lineage>
</organism>
<evidence type="ECO:0000313" key="4">
    <source>
        <dbReference type="WBParaSite" id="TREG1_51720.1"/>
    </source>
</evidence>
<reference evidence="3" key="1">
    <citation type="submission" date="2022-06" db="EMBL/GenBank/DDBJ databases">
        <authorList>
            <person name="Berger JAMES D."/>
            <person name="Berger JAMES D."/>
        </authorList>
    </citation>
    <scope>NUCLEOTIDE SEQUENCE [LARGE SCALE GENOMIC DNA]</scope>
</reference>
<dbReference type="PANTHER" id="PTHR34639">
    <property type="entry name" value="PROTEIN FLATTOP"/>
    <property type="match status" value="1"/>
</dbReference>
<evidence type="ECO:0000313" key="3">
    <source>
        <dbReference type="Proteomes" id="UP000050795"/>
    </source>
</evidence>
<dbReference type="PANTHER" id="PTHR34639:SF1">
    <property type="entry name" value="PROTEIN FLATTOP"/>
    <property type="match status" value="1"/>
</dbReference>
<accession>A0AA85K0N3</accession>
<dbReference type="CDD" id="cd23705">
    <property type="entry name" value="Flattop"/>
    <property type="match status" value="1"/>
</dbReference>
<dbReference type="Pfam" id="PF22611">
    <property type="entry name" value="CFAP126"/>
    <property type="match status" value="1"/>
</dbReference>
<dbReference type="InterPro" id="IPR038797">
    <property type="entry name" value="Fltp"/>
</dbReference>
<dbReference type="WBParaSite" id="TREG1_51720.1">
    <property type="protein sequence ID" value="TREG1_51720.1"/>
    <property type="gene ID" value="TREG1_51720"/>
</dbReference>
<protein>
    <recommendedName>
        <fullName evidence="2">Cilia- and flagella-associated protein 126</fullName>
    </recommendedName>
</protein>
<dbReference type="GO" id="GO:0036064">
    <property type="term" value="C:ciliary basal body"/>
    <property type="evidence" value="ECO:0007669"/>
    <property type="project" value="TreeGrafter"/>
</dbReference>
<dbReference type="Proteomes" id="UP000050795">
    <property type="component" value="Unassembled WGS sequence"/>
</dbReference>
<keyword evidence="3" id="KW-1185">Reference proteome</keyword>
<name>A0AA85K0N3_TRIRE</name>
<reference evidence="4" key="2">
    <citation type="submission" date="2023-11" db="UniProtKB">
        <authorList>
            <consortium name="WormBaseParasite"/>
        </authorList>
    </citation>
    <scope>IDENTIFICATION</scope>
</reference>
<evidence type="ECO:0000256" key="1">
    <source>
        <dbReference type="ARBA" id="ARBA00009887"/>
    </source>
</evidence>
<sequence>MSQSFSANQYEEPFYPEHLQLYGPAKKFRERPRAKTRTTHFIASDNGHLLKGQDTKPGDCPWGHYVGTWDLPCHYPGNYINNPTSRTAEAFKKLQKEKESYQAKLNLAKANKSYSVAERFEKVF</sequence>
<dbReference type="AlphaFoldDB" id="A0AA85K0N3"/>
<dbReference type="GO" id="GO:0044782">
    <property type="term" value="P:cilium organization"/>
    <property type="evidence" value="ECO:0007669"/>
    <property type="project" value="TreeGrafter"/>
</dbReference>
<comment type="similarity">
    <text evidence="1">Belongs to the Flattop family.</text>
</comment>
<evidence type="ECO:0000256" key="2">
    <source>
        <dbReference type="ARBA" id="ARBA00033306"/>
    </source>
</evidence>
<proteinExistence type="inferred from homology"/>